<dbReference type="Proteomes" id="UP000504636">
    <property type="component" value="Unplaced"/>
</dbReference>
<dbReference type="EMBL" id="MU003695">
    <property type="protein sequence ID" value="KAF2814108.1"/>
    <property type="molecule type" value="Genomic_DNA"/>
</dbReference>
<evidence type="ECO:0000313" key="2">
    <source>
        <dbReference type="Proteomes" id="UP000504636"/>
    </source>
</evidence>
<evidence type="ECO:0000313" key="3">
    <source>
        <dbReference type="RefSeq" id="XP_033581072.1"/>
    </source>
</evidence>
<reference evidence="3" key="2">
    <citation type="submission" date="2020-04" db="EMBL/GenBank/DDBJ databases">
        <authorList>
            <consortium name="NCBI Genome Project"/>
        </authorList>
    </citation>
    <scope>NUCLEOTIDE SEQUENCE</scope>
    <source>
        <strain evidence="3">CBS 304.34</strain>
    </source>
</reference>
<accession>A0A6A6Z002</accession>
<reference evidence="1 3" key="1">
    <citation type="journal article" date="2020" name="Stud. Mycol.">
        <title>101 Dothideomycetes genomes: a test case for predicting lifestyles and emergence of pathogens.</title>
        <authorList>
            <person name="Haridas S."/>
            <person name="Albert R."/>
            <person name="Binder M."/>
            <person name="Bloem J."/>
            <person name="Labutti K."/>
            <person name="Salamov A."/>
            <person name="Andreopoulos B."/>
            <person name="Baker S."/>
            <person name="Barry K."/>
            <person name="Bills G."/>
            <person name="Bluhm B."/>
            <person name="Cannon C."/>
            <person name="Castanera R."/>
            <person name="Culley D."/>
            <person name="Daum C."/>
            <person name="Ezra D."/>
            <person name="Gonzalez J."/>
            <person name="Henrissat B."/>
            <person name="Kuo A."/>
            <person name="Liang C."/>
            <person name="Lipzen A."/>
            <person name="Lutzoni F."/>
            <person name="Magnuson J."/>
            <person name="Mondo S."/>
            <person name="Nolan M."/>
            <person name="Ohm R."/>
            <person name="Pangilinan J."/>
            <person name="Park H.-J."/>
            <person name="Ramirez L."/>
            <person name="Alfaro M."/>
            <person name="Sun H."/>
            <person name="Tritt A."/>
            <person name="Yoshinaga Y."/>
            <person name="Zwiers L.-H."/>
            <person name="Turgeon B."/>
            <person name="Goodwin S."/>
            <person name="Spatafora J."/>
            <person name="Crous P."/>
            <person name="Grigoriev I."/>
        </authorList>
    </citation>
    <scope>NUCLEOTIDE SEQUENCE</scope>
    <source>
        <strain evidence="1 3">CBS 304.34</strain>
    </source>
</reference>
<keyword evidence="2" id="KW-1185">Reference proteome</keyword>
<name>A0A6A6Z002_9PEZI</name>
<protein>
    <submittedName>
        <fullName evidence="1 3">Uncharacterized protein</fullName>
    </submittedName>
</protein>
<dbReference type="RefSeq" id="XP_033581072.1">
    <property type="nucleotide sequence ID" value="XM_033719246.1"/>
</dbReference>
<evidence type="ECO:0000313" key="1">
    <source>
        <dbReference type="EMBL" id="KAF2814108.1"/>
    </source>
</evidence>
<proteinExistence type="predicted"/>
<reference evidence="3" key="3">
    <citation type="submission" date="2025-04" db="UniProtKB">
        <authorList>
            <consortium name="RefSeq"/>
        </authorList>
    </citation>
    <scope>IDENTIFICATION</scope>
    <source>
        <strain evidence="3">CBS 304.34</strain>
    </source>
</reference>
<dbReference type="AlphaFoldDB" id="A0A6A6Z002"/>
<organism evidence="1">
    <name type="scientific">Mytilinidion resinicola</name>
    <dbReference type="NCBI Taxonomy" id="574789"/>
    <lineage>
        <taxon>Eukaryota</taxon>
        <taxon>Fungi</taxon>
        <taxon>Dikarya</taxon>
        <taxon>Ascomycota</taxon>
        <taxon>Pezizomycotina</taxon>
        <taxon>Dothideomycetes</taxon>
        <taxon>Pleosporomycetidae</taxon>
        <taxon>Mytilinidiales</taxon>
        <taxon>Mytilinidiaceae</taxon>
        <taxon>Mytilinidion</taxon>
    </lineage>
</organism>
<dbReference type="GeneID" id="54460139"/>
<sequence length="153" mass="17161">MEQGHVILDNVVLVTWEPPTQKWAVLVTRLVQRNMLRATPVGYEVCNPLESVVFFLQEQRTAYESQLKLGPVGPVGPVDREQAKITLVPVDDSEYDDQDQIVLEEAVDGRRGEEGDGEEQVKPPRRVVIELYSVEVEDVISEVYAVEAEKGGD</sequence>
<gene>
    <name evidence="1 3" type="ORF">BDZ99DRAFT_459828</name>
</gene>